<evidence type="ECO:0000256" key="2">
    <source>
        <dbReference type="ARBA" id="ARBA00006022"/>
    </source>
</evidence>
<accession>A0A1S3WW21</accession>
<sequence length="270" mass="28992">MALKTVTMNGMEVTQPNHINIHIHQESGVTVLFKACGALKNHLASWPGDSPVRARVSYGLLALGVTHILLGALSCVLGGFLYLGPWNQLLSSGCGFWAGSVAIAAGVGTIIHEKYRGKVSGWGSVLLALVGVATAVGALFFCVSSLAWQDPGFPDADSVCARPRPESTTPYYRRRWNSYNSYSPDWREEECRNYVATVKRILLALRALLLVVCALQAMVSLASLGLGVRLLCGRSSSLALEDEGSEKKLLGENSAPPSPYKEKNMTAITP</sequence>
<dbReference type="GeneID" id="103127832"/>
<protein>
    <submittedName>
        <fullName evidence="10 11">Transmembrane protein 176B</fullName>
    </submittedName>
</protein>
<evidence type="ECO:0000256" key="4">
    <source>
        <dbReference type="ARBA" id="ARBA00022692"/>
    </source>
</evidence>
<dbReference type="InterPro" id="IPR009281">
    <property type="entry name" value="TMEM176A/TMEM176B"/>
</dbReference>
<evidence type="ECO:0000313" key="12">
    <source>
        <dbReference type="RefSeq" id="XP_016050561.1"/>
    </source>
</evidence>
<evidence type="ECO:0000256" key="8">
    <source>
        <dbReference type="SAM" id="Phobius"/>
    </source>
</evidence>
<reference evidence="10 11" key="1">
    <citation type="submission" date="2025-04" db="UniProtKB">
        <authorList>
            <consortium name="RefSeq"/>
        </authorList>
    </citation>
    <scope>IDENTIFICATION</scope>
</reference>
<keyword evidence="6 8" id="KW-0472">Membrane</keyword>
<gene>
    <name evidence="10 11 12" type="primary">TMEM176B</name>
</gene>
<dbReference type="GO" id="GO:2001199">
    <property type="term" value="P:negative regulation of dendritic cell differentiation"/>
    <property type="evidence" value="ECO:0007669"/>
    <property type="project" value="TreeGrafter"/>
</dbReference>
<dbReference type="OrthoDB" id="8951938at2759"/>
<dbReference type="PANTHER" id="PTHR15756:SF7">
    <property type="entry name" value="TRANSMEMBRANE PROTEIN 176B"/>
    <property type="match status" value="1"/>
</dbReference>
<proteinExistence type="inferred from homology"/>
<evidence type="ECO:0000313" key="9">
    <source>
        <dbReference type="Proteomes" id="UP001652624"/>
    </source>
</evidence>
<feature type="transmembrane region" description="Helical" evidence="8">
    <location>
        <begin position="60"/>
        <end position="83"/>
    </location>
</feature>
<keyword evidence="4 8" id="KW-0812">Transmembrane</keyword>
<evidence type="ECO:0000313" key="10">
    <source>
        <dbReference type="RefSeq" id="XP_007538787.1"/>
    </source>
</evidence>
<evidence type="ECO:0000256" key="5">
    <source>
        <dbReference type="ARBA" id="ARBA00022989"/>
    </source>
</evidence>
<feature type="transmembrane region" description="Helical" evidence="8">
    <location>
        <begin position="89"/>
        <end position="111"/>
    </location>
</feature>
<dbReference type="eggNOG" id="ENOG502SF8T">
    <property type="taxonomic scope" value="Eukaryota"/>
</dbReference>
<dbReference type="RefSeq" id="XP_007538787.1">
    <property type="nucleotide sequence ID" value="XM_007538725.2"/>
</dbReference>
<dbReference type="RefSeq" id="XP_016050560.1">
    <property type="nucleotide sequence ID" value="XM_016195074.1"/>
</dbReference>
<dbReference type="RefSeq" id="XP_016050561.1">
    <property type="nucleotide sequence ID" value="XM_016195075.1"/>
</dbReference>
<dbReference type="InterPro" id="IPR007237">
    <property type="entry name" value="CD20-like"/>
</dbReference>
<evidence type="ECO:0000256" key="3">
    <source>
        <dbReference type="ARBA" id="ARBA00022553"/>
    </source>
</evidence>
<evidence type="ECO:0000256" key="7">
    <source>
        <dbReference type="SAM" id="MobiDB-lite"/>
    </source>
</evidence>
<dbReference type="GO" id="GO:0016020">
    <property type="term" value="C:membrane"/>
    <property type="evidence" value="ECO:0007669"/>
    <property type="project" value="UniProtKB-SubCell"/>
</dbReference>
<dbReference type="Proteomes" id="UP001652624">
    <property type="component" value="Chromosome 8"/>
</dbReference>
<dbReference type="PANTHER" id="PTHR15756">
    <property type="entry name" value="LR8/HCA112"/>
    <property type="match status" value="1"/>
</dbReference>
<dbReference type="Pfam" id="PF04103">
    <property type="entry name" value="CD20"/>
    <property type="match status" value="1"/>
</dbReference>
<comment type="similarity">
    <text evidence="2">Belongs to the TMEM176 family.</text>
</comment>
<dbReference type="AlphaFoldDB" id="A0A1S3WW21"/>
<dbReference type="CTD" id="28959"/>
<comment type="subcellular location">
    <subcellularLocation>
        <location evidence="1">Membrane</location>
        <topology evidence="1">Multi-pass membrane protein</topology>
    </subcellularLocation>
</comment>
<feature type="transmembrane region" description="Helical" evidence="8">
    <location>
        <begin position="203"/>
        <end position="228"/>
    </location>
</feature>
<keyword evidence="3" id="KW-0597">Phosphoprotein</keyword>
<feature type="region of interest" description="Disordered" evidence="7">
    <location>
        <begin position="241"/>
        <end position="270"/>
    </location>
</feature>
<evidence type="ECO:0000256" key="1">
    <source>
        <dbReference type="ARBA" id="ARBA00004141"/>
    </source>
</evidence>
<name>A0A1S3WW21_ERIEU</name>
<keyword evidence="9" id="KW-1185">Reference proteome</keyword>
<feature type="transmembrane region" description="Helical" evidence="8">
    <location>
        <begin position="123"/>
        <end position="148"/>
    </location>
</feature>
<evidence type="ECO:0000313" key="11">
    <source>
        <dbReference type="RefSeq" id="XP_016050560.1"/>
    </source>
</evidence>
<evidence type="ECO:0000256" key="6">
    <source>
        <dbReference type="ARBA" id="ARBA00023136"/>
    </source>
</evidence>
<keyword evidence="5 8" id="KW-1133">Transmembrane helix</keyword>
<organism evidence="9 12">
    <name type="scientific">Erinaceus europaeus</name>
    <name type="common">Western European hedgehog</name>
    <dbReference type="NCBI Taxonomy" id="9365"/>
    <lineage>
        <taxon>Eukaryota</taxon>
        <taxon>Metazoa</taxon>
        <taxon>Chordata</taxon>
        <taxon>Craniata</taxon>
        <taxon>Vertebrata</taxon>
        <taxon>Euteleostomi</taxon>
        <taxon>Mammalia</taxon>
        <taxon>Eutheria</taxon>
        <taxon>Laurasiatheria</taxon>
        <taxon>Eulipotyphla</taxon>
        <taxon>Erinaceidae</taxon>
        <taxon>Erinaceinae</taxon>
        <taxon>Erinaceus</taxon>
    </lineage>
</organism>